<evidence type="ECO:0000259" key="8">
    <source>
        <dbReference type="Pfam" id="PF13456"/>
    </source>
</evidence>
<organism evidence="10 11">
    <name type="scientific">Arabidopsis suecica</name>
    <name type="common">Swedish thale-cress</name>
    <name type="synonym">Cardaminopsis suecica</name>
    <dbReference type="NCBI Taxonomy" id="45249"/>
    <lineage>
        <taxon>Eukaryota</taxon>
        <taxon>Viridiplantae</taxon>
        <taxon>Streptophyta</taxon>
        <taxon>Embryophyta</taxon>
        <taxon>Tracheophyta</taxon>
        <taxon>Spermatophyta</taxon>
        <taxon>Magnoliopsida</taxon>
        <taxon>eudicotyledons</taxon>
        <taxon>Gunneridae</taxon>
        <taxon>Pentapetalae</taxon>
        <taxon>rosids</taxon>
        <taxon>malvids</taxon>
        <taxon>Brassicales</taxon>
        <taxon>Brassicaceae</taxon>
        <taxon>Camelineae</taxon>
        <taxon>Arabidopsis</taxon>
    </lineage>
</organism>
<keyword evidence="1" id="KW-0808">Transferase</keyword>
<reference evidence="10 11" key="1">
    <citation type="submission" date="2020-12" db="EMBL/GenBank/DDBJ databases">
        <title>Concerted genomic and epigenomic changes stabilize Arabidopsis allopolyploids.</title>
        <authorList>
            <person name="Chen Z."/>
        </authorList>
    </citation>
    <scope>NUCLEOTIDE SEQUENCE [LARGE SCALE GENOMIC DNA]</scope>
    <source>
        <strain evidence="10">As9502</strain>
        <tissue evidence="10">Leaf</tissue>
    </source>
</reference>
<dbReference type="GO" id="GO:0003964">
    <property type="term" value="F:RNA-directed DNA polymerase activity"/>
    <property type="evidence" value="ECO:0007669"/>
    <property type="project" value="UniProtKB-KW"/>
</dbReference>
<dbReference type="GO" id="GO:0003676">
    <property type="term" value="F:nucleic acid binding"/>
    <property type="evidence" value="ECO:0007669"/>
    <property type="project" value="InterPro"/>
</dbReference>
<dbReference type="InterPro" id="IPR000477">
    <property type="entry name" value="RT_dom"/>
</dbReference>
<dbReference type="Proteomes" id="UP000694251">
    <property type="component" value="Chromosome 2"/>
</dbReference>
<accession>A0A8T2FXE0</accession>
<dbReference type="CDD" id="cd00303">
    <property type="entry name" value="retropepsin_like"/>
    <property type="match status" value="1"/>
</dbReference>
<dbReference type="OrthoDB" id="514193at2759"/>
<evidence type="ECO:0000313" key="10">
    <source>
        <dbReference type="EMBL" id="KAG7640698.1"/>
    </source>
</evidence>
<dbReference type="InterPro" id="IPR041373">
    <property type="entry name" value="RT_RNaseH"/>
</dbReference>
<evidence type="ECO:0000256" key="2">
    <source>
        <dbReference type="ARBA" id="ARBA00022695"/>
    </source>
</evidence>
<gene>
    <name evidence="10" type="ORF">ISN44_As02g006270</name>
</gene>
<dbReference type="Pfam" id="PF17917">
    <property type="entry name" value="RT_RNaseH"/>
    <property type="match status" value="1"/>
</dbReference>
<comment type="caution">
    <text evidence="10">The sequence shown here is derived from an EMBL/GenBank/DDBJ whole genome shotgun (WGS) entry which is preliminary data.</text>
</comment>
<keyword evidence="6" id="KW-0695">RNA-directed DNA polymerase</keyword>
<evidence type="ECO:0000256" key="1">
    <source>
        <dbReference type="ARBA" id="ARBA00022679"/>
    </source>
</evidence>
<dbReference type="PANTHER" id="PTHR48475">
    <property type="entry name" value="RIBONUCLEASE H"/>
    <property type="match status" value="1"/>
</dbReference>
<feature type="domain" description="Reverse transcriptase" evidence="7">
    <location>
        <begin position="449"/>
        <end position="583"/>
    </location>
</feature>
<evidence type="ECO:0000256" key="4">
    <source>
        <dbReference type="ARBA" id="ARBA00022759"/>
    </source>
</evidence>
<dbReference type="Pfam" id="PF13456">
    <property type="entry name" value="RVT_3"/>
    <property type="match status" value="1"/>
</dbReference>
<keyword evidence="4" id="KW-0255">Endonuclease</keyword>
<dbReference type="AlphaFoldDB" id="A0A8T2FXE0"/>
<dbReference type="PANTHER" id="PTHR48475:SF2">
    <property type="entry name" value="RIBONUCLEASE H"/>
    <property type="match status" value="1"/>
</dbReference>
<keyword evidence="5" id="KW-0378">Hydrolase</keyword>
<keyword evidence="3" id="KW-0540">Nuclease</keyword>
<dbReference type="GO" id="GO:0004523">
    <property type="term" value="F:RNA-DNA hybrid ribonuclease activity"/>
    <property type="evidence" value="ECO:0007669"/>
    <property type="project" value="InterPro"/>
</dbReference>
<name>A0A8T2FXE0_ARASU</name>
<evidence type="ECO:0000313" key="11">
    <source>
        <dbReference type="Proteomes" id="UP000694251"/>
    </source>
</evidence>
<dbReference type="CDD" id="cd09279">
    <property type="entry name" value="RNase_HI_like"/>
    <property type="match status" value="1"/>
</dbReference>
<feature type="domain" description="RNase H type-1" evidence="8">
    <location>
        <begin position="768"/>
        <end position="868"/>
    </location>
</feature>
<feature type="domain" description="Reverse transcriptase RNase H-like" evidence="9">
    <location>
        <begin position="632"/>
        <end position="728"/>
    </location>
</feature>
<keyword evidence="11" id="KW-1185">Reference proteome</keyword>
<protein>
    <submittedName>
        <fullName evidence="10">Ribonuclease H-like superfamily</fullName>
    </submittedName>
</protein>
<dbReference type="InterPro" id="IPR002156">
    <property type="entry name" value="RNaseH_domain"/>
</dbReference>
<sequence length="1004" mass="113158">MVQTIIDPVILPFNGDDTKSSLLTGGDPPSVAELAAKTVEDQLPREANPIAPAVAPLSLSLEDLKAILATVTKDLSQRLTAGSTIAKAHFSDEQRDIGCYQLFVEGLVGKALTWFSREQLDLDDTLHRASRYTFLEAEDAKLAGKSQPPKAKDKAWKSGEVEAINYLKNGKNKHKGDIRQAQGKPANEGQQLLEHHPNQEEHPHNDALVVELVMEDFDVEQVLIDTGSPVNLMFLKTLLKMGISEWKITPKVRPLTGYDGEAKMSIGEIKLQVQARGITQKTKFIVIDSEPIYNAILGSPWILLDEGDSLNIPSVPEVPDNHRNFHPARQSIKAPSCKIVYVNIVESDPSRTVSIGSELEGEIKEEQITFLKSRTSTFVWSTKDMTGIPLEVTCHKFNTDPTFQPVCQKRRRMGTDRTKAVQYEVERLLKAGLIKEVQYPEWLANPVEVKKKNGKWRVCVDYTDLNRACPKDSYPLPHIDRLVEATVDNELLSFMDAFSGYNQIVMHKDDCEKTTFIKDRKIYCYIVMPFALKNAGATYDRLVNEMFAELLGVTMEVYIDDMLVKSLLAEDHIKHLTACFDIFDKCLPFYKLLRGNTDFHLDNKCETAFQELKSYLMSGAILAKPEVGEILYLSVSVSSSAVSGVLVRDDRGNEKPIFDTSKALNDVETRYPTLEKLALAVITAARKLRAYFQSHSIVVFTDHPLWTVLHSLNQSGQIAKWAIELSEYDVEYRSRPSLISQVLADFMTELSPDVINKAHDENWILYADGSSSLQGSGLGILLQSPTGEILEQSLRLQFKPSNNEAEYEALLTGLRLAKGIGARHMKTFSDSQLVVSQFFGEFEAKNERIRAYLSLVQDLSKEFDKFDLDSHYWPIMLADCEAYAAKCEPCQRPGPMKNVPPETLPSVTAPYPFMRWAMDIVGPIPPSGSKKFLLVLTDYFTKWVEAQAYYEVKSSYVEFPRQVEHSPQQFDFAISSRERTSRGPKKRNWANKLEGVLWSYRPTP</sequence>
<evidence type="ECO:0000256" key="6">
    <source>
        <dbReference type="ARBA" id="ARBA00022918"/>
    </source>
</evidence>
<keyword evidence="2" id="KW-0548">Nucleotidyltransferase</keyword>
<dbReference type="EMBL" id="JAEFBJ010000002">
    <property type="protein sequence ID" value="KAG7640698.1"/>
    <property type="molecule type" value="Genomic_DNA"/>
</dbReference>
<evidence type="ECO:0000256" key="5">
    <source>
        <dbReference type="ARBA" id="ARBA00022801"/>
    </source>
</evidence>
<evidence type="ECO:0000259" key="7">
    <source>
        <dbReference type="Pfam" id="PF00078"/>
    </source>
</evidence>
<evidence type="ECO:0000256" key="3">
    <source>
        <dbReference type="ARBA" id="ARBA00022722"/>
    </source>
</evidence>
<dbReference type="Pfam" id="PF00078">
    <property type="entry name" value="RVT_1"/>
    <property type="match status" value="1"/>
</dbReference>
<evidence type="ECO:0000259" key="9">
    <source>
        <dbReference type="Pfam" id="PF17917"/>
    </source>
</evidence>
<dbReference type="CDD" id="cd01647">
    <property type="entry name" value="RT_LTR"/>
    <property type="match status" value="1"/>
</dbReference>
<proteinExistence type="predicted"/>